<dbReference type="Proteomes" id="UP000694867">
    <property type="component" value="Unplaced"/>
</dbReference>
<dbReference type="PANTHER" id="PTHR13344:SF0">
    <property type="entry name" value="NADH DEHYDROGENASE [UBIQUINONE] 1 ALPHA SUBCOMPLEX SUBUNIT 8"/>
    <property type="match status" value="1"/>
</dbReference>
<keyword evidence="8" id="KW-0496">Mitochondrion</keyword>
<reference evidence="11" key="1">
    <citation type="submission" date="2025-08" db="UniProtKB">
        <authorList>
            <consortium name="RefSeq"/>
        </authorList>
    </citation>
    <scope>IDENTIFICATION</scope>
</reference>
<evidence type="ECO:0000256" key="5">
    <source>
        <dbReference type="ARBA" id="ARBA00022660"/>
    </source>
</evidence>
<keyword evidence="4" id="KW-0813">Transport</keyword>
<proteinExistence type="inferred from homology"/>
<dbReference type="InterPro" id="IPR016680">
    <property type="entry name" value="NDUFA8"/>
</dbReference>
<evidence type="ECO:0000256" key="3">
    <source>
        <dbReference type="ARBA" id="ARBA00010705"/>
    </source>
</evidence>
<dbReference type="KEGG" id="goe:100903870"/>
<dbReference type="AlphaFoldDB" id="A0AAJ6VVB5"/>
<evidence type="ECO:0000313" key="11">
    <source>
        <dbReference type="RefSeq" id="XP_003738543.1"/>
    </source>
</evidence>
<evidence type="ECO:0000313" key="10">
    <source>
        <dbReference type="Proteomes" id="UP000694867"/>
    </source>
</evidence>
<evidence type="ECO:0000256" key="4">
    <source>
        <dbReference type="ARBA" id="ARBA00022448"/>
    </source>
</evidence>
<keyword evidence="6" id="KW-0677">Repeat</keyword>
<dbReference type="CTD" id="37946"/>
<keyword evidence="10" id="KW-1185">Reference proteome</keyword>
<keyword evidence="9" id="KW-1015">Disulfide bond</keyword>
<evidence type="ECO:0000256" key="1">
    <source>
        <dbReference type="ARBA" id="ARBA00003195"/>
    </source>
</evidence>
<protein>
    <submittedName>
        <fullName evidence="11">NADH dehydrogenase [ubiquinone] 1 alpha subcomplex subunit 8</fullName>
    </submittedName>
</protein>
<dbReference type="GeneID" id="100903870"/>
<gene>
    <name evidence="11" type="primary">LOC100903870</name>
</gene>
<dbReference type="PROSITE" id="PS51808">
    <property type="entry name" value="CHCH"/>
    <property type="match status" value="1"/>
</dbReference>
<dbReference type="GO" id="GO:0005739">
    <property type="term" value="C:mitochondrion"/>
    <property type="evidence" value="ECO:0007669"/>
    <property type="project" value="UniProtKB-SubCell"/>
</dbReference>
<comment type="function">
    <text evidence="1">Accessory subunit of the mitochondrial membrane respiratory chain NADH dehydrogenase (Complex I), that is believed not to be involved in catalysis. Complex I functions in the transfer of electrons from NADH to the respiratory chain. The immediate electron acceptor for the enzyme is believed to be ubiquinone.</text>
</comment>
<name>A0AAJ6VVB5_9ACAR</name>
<accession>A0AAJ6VVB5</accession>
<dbReference type="GO" id="GO:0006120">
    <property type="term" value="P:mitochondrial electron transport, NADH to ubiquinone"/>
    <property type="evidence" value="ECO:0007669"/>
    <property type="project" value="InterPro"/>
</dbReference>
<keyword evidence="7" id="KW-0249">Electron transport</keyword>
<comment type="subcellular location">
    <subcellularLocation>
        <location evidence="2">Mitochondrion</location>
    </subcellularLocation>
</comment>
<evidence type="ECO:0000256" key="9">
    <source>
        <dbReference type="ARBA" id="ARBA00023157"/>
    </source>
</evidence>
<sequence length="170" mass="19145">MVYSKNYKYPTDEELTVQEIDLSLPVLRATALFVGKACDDESKEFMLCRSETLDPRKCLAEGRAVTACGLRFMQKLKAACMKEVEAQASCLEYAGGAMIANRCRETEAPMEKCIFEATGIKKPHLGYFSMPRIHHTEREKPVNPLSTRVYQTPPGFESAPDEIKNMKVNI</sequence>
<dbReference type="PANTHER" id="PTHR13344">
    <property type="entry name" value="NADH-UBIQUINONE OXIDOREDUCTASE"/>
    <property type="match status" value="1"/>
</dbReference>
<dbReference type="RefSeq" id="XP_003738543.1">
    <property type="nucleotide sequence ID" value="XM_003738495.1"/>
</dbReference>
<organism evidence="10 11">
    <name type="scientific">Galendromus occidentalis</name>
    <name type="common">western predatory mite</name>
    <dbReference type="NCBI Taxonomy" id="34638"/>
    <lineage>
        <taxon>Eukaryota</taxon>
        <taxon>Metazoa</taxon>
        <taxon>Ecdysozoa</taxon>
        <taxon>Arthropoda</taxon>
        <taxon>Chelicerata</taxon>
        <taxon>Arachnida</taxon>
        <taxon>Acari</taxon>
        <taxon>Parasitiformes</taxon>
        <taxon>Mesostigmata</taxon>
        <taxon>Gamasina</taxon>
        <taxon>Phytoseioidea</taxon>
        <taxon>Phytoseiidae</taxon>
        <taxon>Typhlodrominae</taxon>
        <taxon>Galendromus</taxon>
    </lineage>
</organism>
<keyword evidence="5" id="KW-0679">Respiratory chain</keyword>
<evidence type="ECO:0000256" key="2">
    <source>
        <dbReference type="ARBA" id="ARBA00004173"/>
    </source>
</evidence>
<comment type="similarity">
    <text evidence="3">Belongs to the complex I NDUFA8 subunit family.</text>
</comment>
<evidence type="ECO:0000256" key="6">
    <source>
        <dbReference type="ARBA" id="ARBA00022737"/>
    </source>
</evidence>
<evidence type="ECO:0000256" key="8">
    <source>
        <dbReference type="ARBA" id="ARBA00023128"/>
    </source>
</evidence>
<evidence type="ECO:0000256" key="7">
    <source>
        <dbReference type="ARBA" id="ARBA00022982"/>
    </source>
</evidence>